<dbReference type="GO" id="GO:0043565">
    <property type="term" value="F:sequence-specific DNA binding"/>
    <property type="evidence" value="ECO:0007669"/>
    <property type="project" value="InterPro"/>
</dbReference>
<keyword evidence="3" id="KW-1185">Reference proteome</keyword>
<dbReference type="EMBL" id="JAPJZI010000001">
    <property type="protein sequence ID" value="MDA5400368.1"/>
    <property type="molecule type" value="Genomic_DNA"/>
</dbReference>
<feature type="domain" description="HTH araC/xylS-type" evidence="1">
    <location>
        <begin position="188"/>
        <end position="261"/>
    </location>
</feature>
<name>A0A9X3UKM5_9HYPH</name>
<protein>
    <submittedName>
        <fullName evidence="2">Helix-turn-helix domain-containing protein</fullName>
    </submittedName>
</protein>
<gene>
    <name evidence="2" type="ORF">OQ273_17455</name>
</gene>
<dbReference type="Proteomes" id="UP001151234">
    <property type="component" value="Unassembled WGS sequence"/>
</dbReference>
<evidence type="ECO:0000313" key="2">
    <source>
        <dbReference type="EMBL" id="MDA5400368.1"/>
    </source>
</evidence>
<dbReference type="Gene3D" id="1.10.10.60">
    <property type="entry name" value="Homeodomain-like"/>
    <property type="match status" value="1"/>
</dbReference>
<organism evidence="2 3">
    <name type="scientific">Hoeflea prorocentri</name>
    <dbReference type="NCBI Taxonomy" id="1922333"/>
    <lineage>
        <taxon>Bacteria</taxon>
        <taxon>Pseudomonadati</taxon>
        <taxon>Pseudomonadota</taxon>
        <taxon>Alphaproteobacteria</taxon>
        <taxon>Hyphomicrobiales</taxon>
        <taxon>Rhizobiaceae</taxon>
        <taxon>Hoeflea</taxon>
    </lineage>
</organism>
<accession>A0A9X3UKM5</accession>
<sequence length="278" mass="30476">MQPKSSLHLPPPYLASCMAAAILRDTRGAELSEQDRMNYFPASPLPAVTCVLSGTLHMAEGICDLETLRATPPMPAVSVTPPQATPILSWSPGPVAALTIGFYPDAWVSLGGAPGSKALPDGLKDLLALLSDADDIESRWDTFCQKLAPIWASARKTGHLADWPGSHRLADWSRHVLTRIALAAPAKSARTLERHVRRWTGQSRQSLDFYARIEDLHRLSVQAPAAPLAEMALDADFADQSHMGRALKRATGFSPARLNRLIETEEAFWCYRLMGERF</sequence>
<dbReference type="AlphaFoldDB" id="A0A9X3UKM5"/>
<comment type="caution">
    <text evidence="2">The sequence shown here is derived from an EMBL/GenBank/DDBJ whole genome shotgun (WGS) entry which is preliminary data.</text>
</comment>
<reference evidence="2" key="1">
    <citation type="submission" date="2022-11" db="EMBL/GenBank/DDBJ databases">
        <title>Draft genome sequence of Hoeflea poritis E7-10 and Hoeflea prorocentri PM5-8, separated from scleractinian coral Porites lutea and marine dinoflagellate.</title>
        <authorList>
            <person name="Zhang G."/>
            <person name="Wei Q."/>
            <person name="Cai L."/>
        </authorList>
    </citation>
    <scope>NUCLEOTIDE SEQUENCE</scope>
    <source>
        <strain evidence="2">PM5-8</strain>
    </source>
</reference>
<proteinExistence type="predicted"/>
<dbReference type="InterPro" id="IPR018060">
    <property type="entry name" value="HTH_AraC"/>
</dbReference>
<dbReference type="Pfam" id="PF12833">
    <property type="entry name" value="HTH_18"/>
    <property type="match status" value="1"/>
</dbReference>
<dbReference type="RefSeq" id="WP_267991865.1">
    <property type="nucleotide sequence ID" value="NZ_JAPJZI010000001.1"/>
</dbReference>
<dbReference type="PROSITE" id="PS01124">
    <property type="entry name" value="HTH_ARAC_FAMILY_2"/>
    <property type="match status" value="1"/>
</dbReference>
<dbReference type="GO" id="GO:0003700">
    <property type="term" value="F:DNA-binding transcription factor activity"/>
    <property type="evidence" value="ECO:0007669"/>
    <property type="project" value="InterPro"/>
</dbReference>
<evidence type="ECO:0000313" key="3">
    <source>
        <dbReference type="Proteomes" id="UP001151234"/>
    </source>
</evidence>
<evidence type="ECO:0000259" key="1">
    <source>
        <dbReference type="PROSITE" id="PS01124"/>
    </source>
</evidence>